<dbReference type="SUPFAM" id="SSF52540">
    <property type="entry name" value="P-loop containing nucleoside triphosphate hydrolases"/>
    <property type="match status" value="1"/>
</dbReference>
<accession>A0ABV2NSB7</accession>
<dbReference type="Gene3D" id="3.40.50.300">
    <property type="entry name" value="P-loop containing nucleotide triphosphate hydrolases"/>
    <property type="match status" value="1"/>
</dbReference>
<dbReference type="SUPFAM" id="SSF50331">
    <property type="entry name" value="MOP-like"/>
    <property type="match status" value="1"/>
</dbReference>
<gene>
    <name evidence="11" type="ORF">ABIC20_006800</name>
</gene>
<evidence type="ECO:0000256" key="3">
    <source>
        <dbReference type="ARBA" id="ARBA00022475"/>
    </source>
</evidence>
<dbReference type="Pfam" id="PF08402">
    <property type="entry name" value="TOBE_2"/>
    <property type="match status" value="1"/>
</dbReference>
<comment type="similarity">
    <text evidence="1">Belongs to the ABC transporter superfamily.</text>
</comment>
<dbReference type="InterPro" id="IPR003593">
    <property type="entry name" value="AAA+_ATPase"/>
</dbReference>
<name>A0ABV2NSB7_9HYPH</name>
<evidence type="ECO:0000256" key="8">
    <source>
        <dbReference type="ARBA" id="ARBA00023065"/>
    </source>
</evidence>
<dbReference type="InterPro" id="IPR008995">
    <property type="entry name" value="Mo/tungstate-bd_C_term_dom"/>
</dbReference>
<dbReference type="InterPro" id="IPR013611">
    <property type="entry name" value="Transp-assoc_OB_typ2"/>
</dbReference>
<dbReference type="InterPro" id="IPR027417">
    <property type="entry name" value="P-loop_NTPase"/>
</dbReference>
<comment type="caution">
    <text evidence="11">The sequence shown here is derived from an EMBL/GenBank/DDBJ whole genome shotgun (WGS) entry which is preliminary data.</text>
</comment>
<protein>
    <submittedName>
        <fullName evidence="11">Iron(III) transport system ATP-binding protein</fullName>
    </submittedName>
</protein>
<keyword evidence="12" id="KW-1185">Reference proteome</keyword>
<evidence type="ECO:0000256" key="1">
    <source>
        <dbReference type="ARBA" id="ARBA00005417"/>
    </source>
</evidence>
<dbReference type="Proteomes" id="UP001549119">
    <property type="component" value="Unassembled WGS sequence"/>
</dbReference>
<dbReference type="Pfam" id="PF00005">
    <property type="entry name" value="ABC_tran"/>
    <property type="match status" value="1"/>
</dbReference>
<dbReference type="PROSITE" id="PS00211">
    <property type="entry name" value="ABC_TRANSPORTER_1"/>
    <property type="match status" value="1"/>
</dbReference>
<keyword evidence="2" id="KW-0813">Transport</keyword>
<keyword evidence="8" id="KW-0406">Ion transport</keyword>
<dbReference type="InterPro" id="IPR050093">
    <property type="entry name" value="ABC_SmlMolc_Importer"/>
</dbReference>
<reference evidence="11 12" key="1">
    <citation type="submission" date="2024-06" db="EMBL/GenBank/DDBJ databases">
        <title>Genomics of switchgrass bacterial isolates.</title>
        <authorList>
            <person name="Shade A."/>
        </authorList>
    </citation>
    <scope>NUCLEOTIDE SEQUENCE [LARGE SCALE GENOMIC DNA]</scope>
    <source>
        <strain evidence="11 12">PvP084</strain>
    </source>
</reference>
<evidence type="ECO:0000256" key="6">
    <source>
        <dbReference type="ARBA" id="ARBA00022840"/>
    </source>
</evidence>
<feature type="domain" description="ABC transporter" evidence="10">
    <location>
        <begin position="21"/>
        <end position="253"/>
    </location>
</feature>
<dbReference type="PANTHER" id="PTHR42781:SF4">
    <property type="entry name" value="SPERMIDINE_PUTRESCINE IMPORT ATP-BINDING PROTEIN POTA"/>
    <property type="match status" value="1"/>
</dbReference>
<evidence type="ECO:0000256" key="5">
    <source>
        <dbReference type="ARBA" id="ARBA00022741"/>
    </source>
</evidence>
<dbReference type="InterPro" id="IPR003439">
    <property type="entry name" value="ABC_transporter-like_ATP-bd"/>
</dbReference>
<proteinExistence type="inferred from homology"/>
<evidence type="ECO:0000313" key="12">
    <source>
        <dbReference type="Proteomes" id="UP001549119"/>
    </source>
</evidence>
<dbReference type="PROSITE" id="PS50893">
    <property type="entry name" value="ABC_TRANSPORTER_2"/>
    <property type="match status" value="1"/>
</dbReference>
<evidence type="ECO:0000256" key="2">
    <source>
        <dbReference type="ARBA" id="ARBA00022448"/>
    </source>
</evidence>
<evidence type="ECO:0000256" key="9">
    <source>
        <dbReference type="ARBA" id="ARBA00023136"/>
    </source>
</evidence>
<keyword evidence="3" id="KW-1003">Cell membrane</keyword>
<dbReference type="PANTHER" id="PTHR42781">
    <property type="entry name" value="SPERMIDINE/PUTRESCINE IMPORT ATP-BINDING PROTEIN POTA"/>
    <property type="match status" value="1"/>
</dbReference>
<keyword evidence="6 11" id="KW-0067">ATP-binding</keyword>
<evidence type="ECO:0000256" key="7">
    <source>
        <dbReference type="ARBA" id="ARBA00023004"/>
    </source>
</evidence>
<evidence type="ECO:0000256" key="4">
    <source>
        <dbReference type="ARBA" id="ARBA00022496"/>
    </source>
</evidence>
<dbReference type="InterPro" id="IPR017871">
    <property type="entry name" value="ABC_transporter-like_CS"/>
</dbReference>
<evidence type="ECO:0000313" key="11">
    <source>
        <dbReference type="EMBL" id="MET3869422.1"/>
    </source>
</evidence>
<dbReference type="InterPro" id="IPR015853">
    <property type="entry name" value="ABC_transpr_FbpC"/>
</dbReference>
<dbReference type="SMART" id="SM00382">
    <property type="entry name" value="AAA"/>
    <property type="match status" value="1"/>
</dbReference>
<dbReference type="CDD" id="cd03259">
    <property type="entry name" value="ABC_Carb_Solutes_like"/>
    <property type="match status" value="1"/>
</dbReference>
<organism evidence="11 12">
    <name type="scientific">Methylobacterium radiotolerans</name>
    <dbReference type="NCBI Taxonomy" id="31998"/>
    <lineage>
        <taxon>Bacteria</taxon>
        <taxon>Pseudomonadati</taxon>
        <taxon>Pseudomonadota</taxon>
        <taxon>Alphaproteobacteria</taxon>
        <taxon>Hyphomicrobiales</taxon>
        <taxon>Methylobacteriaceae</taxon>
        <taxon>Methylobacterium</taxon>
    </lineage>
</organism>
<sequence length="374" mass="39218">MFRRRTVPTLDTASRPAASRLVVSGVSRRFGRTLALDRVSLTLEPGEIVAVLGASGCGKSTLLRLIAGLDAPDAGEIAIGGRRVAGRGRNESPATRGVGLMFQDYALFPHLTVLANVRFGLAHLGGAGAERVARERLEQVGLAHRADSYPGTLSGGEAQRVALARALAPRPRVLLLDEPFSNLDAGNRDRVRADTLAVLRRDRTGALLVTHDAAEAVAFANRIVLIHRGRIVQSGTPEAIYGAPETPFAARALGEIIEIPGRAAADRIATPLGPLPRPAALPDGDVTVCLRPEAIRLKASRGPAGNGVRASVLGRTFAGPRLRLDLAVTGLDAPLRLHLPPAAVPGDEVGIHLVPEQAHIFPAAGASEDEPALN</sequence>
<evidence type="ECO:0000259" key="10">
    <source>
        <dbReference type="PROSITE" id="PS50893"/>
    </source>
</evidence>
<keyword evidence="4" id="KW-0410">Iron transport</keyword>
<keyword evidence="7" id="KW-0408">Iron</keyword>
<dbReference type="GO" id="GO:0005524">
    <property type="term" value="F:ATP binding"/>
    <property type="evidence" value="ECO:0007669"/>
    <property type="project" value="UniProtKB-KW"/>
</dbReference>
<keyword evidence="5" id="KW-0547">Nucleotide-binding</keyword>
<dbReference type="EMBL" id="JBEPNW010000003">
    <property type="protein sequence ID" value="MET3869422.1"/>
    <property type="molecule type" value="Genomic_DNA"/>
</dbReference>
<keyword evidence="9" id="KW-0472">Membrane</keyword>